<dbReference type="Proteomes" id="UP000199377">
    <property type="component" value="Unassembled WGS sequence"/>
</dbReference>
<dbReference type="Gene3D" id="3.20.20.70">
    <property type="entry name" value="Aldolase class I"/>
    <property type="match status" value="1"/>
</dbReference>
<dbReference type="InterPro" id="IPR011060">
    <property type="entry name" value="RibuloseP-bd_barrel"/>
</dbReference>
<proteinExistence type="predicted"/>
<keyword evidence="2" id="KW-1185">Reference proteome</keyword>
<gene>
    <name evidence="1" type="ORF">SAMN05216258_106133</name>
</gene>
<dbReference type="InterPro" id="IPR013785">
    <property type="entry name" value="Aldolase_TIM"/>
</dbReference>
<name>A0A1I3HRB2_9RHOB</name>
<dbReference type="STRING" id="1114924.SAMN05216258_106133"/>
<reference evidence="1 2" key="1">
    <citation type="submission" date="2016-10" db="EMBL/GenBank/DDBJ databases">
        <authorList>
            <person name="de Groot N.N."/>
        </authorList>
    </citation>
    <scope>NUCLEOTIDE SEQUENCE [LARGE SCALE GENOMIC DNA]</scope>
    <source>
        <strain evidence="1 2">CGMCC 1.11030</strain>
    </source>
</reference>
<dbReference type="EMBL" id="FOQH01000006">
    <property type="protein sequence ID" value="SFI38265.1"/>
    <property type="molecule type" value="Genomic_DNA"/>
</dbReference>
<evidence type="ECO:0000313" key="1">
    <source>
        <dbReference type="EMBL" id="SFI38265.1"/>
    </source>
</evidence>
<evidence type="ECO:0008006" key="3">
    <source>
        <dbReference type="Google" id="ProtNLM"/>
    </source>
</evidence>
<dbReference type="SUPFAM" id="SSF51366">
    <property type="entry name" value="Ribulose-phoshate binding barrel"/>
    <property type="match status" value="1"/>
</dbReference>
<protein>
    <recommendedName>
        <fullName evidence="3">4-hydroxythreonine-4-phosphate dehydrogenase</fullName>
    </recommendedName>
</protein>
<evidence type="ECO:0000313" key="2">
    <source>
        <dbReference type="Proteomes" id="UP000199377"/>
    </source>
</evidence>
<dbReference type="OrthoDB" id="9787147at2"/>
<dbReference type="AlphaFoldDB" id="A0A1I3HRB2"/>
<sequence length="226" mass="22852">MRPGFIFMLTRNDLTVPDAPAHLETALAAGVRQIGFKDVGLPFEALRALAARIREAGGACWLEVVSLDAASEAASIRAGVEIGVDRLLGGCRAEVAAPLLAGTGIGYYPFPGRVVGHPSVLEGDAAEIAASARALAARPEVAGLDLLAYRGAVPAEALAAEVCAAAGKPVIAAGSIDRPERVQAMARAGCAGFTVGTAALDGAFRGAPPDLAAQLRAIRAAAACFD</sequence>
<accession>A0A1I3HRB2</accession>
<dbReference type="RefSeq" id="WP_092860494.1">
    <property type="nucleotide sequence ID" value="NZ_FOQH01000006.1"/>
</dbReference>
<organism evidence="1 2">
    <name type="scientific">Albimonas pacifica</name>
    <dbReference type="NCBI Taxonomy" id="1114924"/>
    <lineage>
        <taxon>Bacteria</taxon>
        <taxon>Pseudomonadati</taxon>
        <taxon>Pseudomonadota</taxon>
        <taxon>Alphaproteobacteria</taxon>
        <taxon>Rhodobacterales</taxon>
        <taxon>Paracoccaceae</taxon>
        <taxon>Albimonas</taxon>
    </lineage>
</organism>